<protein>
    <submittedName>
        <fullName evidence="1">Uncharacterized protein</fullName>
    </submittedName>
</protein>
<keyword evidence="2" id="KW-1185">Reference proteome</keyword>
<dbReference type="RefSeq" id="WP_129735062.1">
    <property type="nucleotide sequence ID" value="NZ_PRLM01000005.1"/>
</dbReference>
<evidence type="ECO:0000313" key="1">
    <source>
        <dbReference type="EMBL" id="RYC74634.1"/>
    </source>
</evidence>
<dbReference type="SUPFAM" id="SSF142906">
    <property type="entry name" value="YjbR-like"/>
    <property type="match status" value="1"/>
</dbReference>
<comment type="caution">
    <text evidence="1">The sequence shown here is derived from an EMBL/GenBank/DDBJ whole genome shotgun (WGS) entry which is preliminary data.</text>
</comment>
<reference evidence="1 2" key="2">
    <citation type="journal article" date="2020" name="Cell Rep.">
        <title>Acquisition and Adaptation of Ultra-small Parasitic Reduced Genome Bacteria to Mammalian Hosts.</title>
        <authorList>
            <person name="McLean J.S."/>
            <person name="Bor B."/>
            <person name="Kerns K.A."/>
            <person name="Liu Q."/>
            <person name="To T.T."/>
            <person name="Solden L."/>
            <person name="Hendrickson E.L."/>
            <person name="Wrighton K."/>
            <person name="Shi W."/>
            <person name="He X."/>
        </authorList>
    </citation>
    <scope>NUCLEOTIDE SEQUENCE [LARGE SCALE GENOMIC DNA]</scope>
    <source>
        <strain evidence="1 2">TM7_G3_2_Rum_HOT_351B</strain>
    </source>
</reference>
<dbReference type="EMBL" id="PRLM01000005">
    <property type="protein sequence ID" value="RYC74634.1"/>
    <property type="molecule type" value="Genomic_DNA"/>
</dbReference>
<accession>A0ABY0FN50</accession>
<name>A0ABY0FN50_9BACT</name>
<organism evidence="1 2">
    <name type="scientific">Candidatus Nanosyncoccus alces</name>
    <dbReference type="NCBI Taxonomy" id="2171997"/>
    <lineage>
        <taxon>Bacteria</taxon>
        <taxon>Candidatus Saccharimonadota</taxon>
        <taxon>Candidatus Nanosyncoccalia</taxon>
        <taxon>Candidatus Nanosyncoccales</taxon>
        <taxon>Candidatus Nanosyncoccaceae</taxon>
        <taxon>Candidatus Nanosyncoccus</taxon>
    </lineage>
</organism>
<gene>
    <name evidence="1" type="ORF">G3RUM_00500</name>
</gene>
<reference evidence="1 2" key="1">
    <citation type="journal article" date="2018" name="bioRxiv">
        <title>Evidence of independent acquisition and adaption of ultra-small bacteria to human hosts across the highly diverse yet reduced genomes of the phylum Saccharibacteria.</title>
        <authorList>
            <person name="McLean J.S."/>
            <person name="Bor B."/>
            <person name="To T.T."/>
            <person name="Liu Q."/>
            <person name="Kearns K.A."/>
            <person name="Solden L.M."/>
            <person name="Wrighton K.C."/>
            <person name="He X."/>
            <person name="Shi W."/>
        </authorList>
    </citation>
    <scope>NUCLEOTIDE SEQUENCE [LARGE SCALE GENOMIC DNA]</scope>
    <source>
        <strain evidence="1 2">TM7_G3_2_Rum_HOT_351B</strain>
    </source>
</reference>
<dbReference type="InterPro" id="IPR038056">
    <property type="entry name" value="YjbR-like_sf"/>
</dbReference>
<dbReference type="Proteomes" id="UP001191019">
    <property type="component" value="Unassembled WGS sequence"/>
</dbReference>
<proteinExistence type="predicted"/>
<sequence length="95" mass="10873">MVFDISKISGIGEFTVQKEKDRELYLKNGRTFLVLHRNTIEIRCDQKLSNLLKEKYESAMESRYFGRGGLEIVLAGQLSSIELADLVRLSYNLTA</sequence>
<dbReference type="Gene3D" id="3.90.1150.30">
    <property type="match status" value="1"/>
</dbReference>
<evidence type="ECO:0000313" key="2">
    <source>
        <dbReference type="Proteomes" id="UP001191019"/>
    </source>
</evidence>